<dbReference type="Pfam" id="PF00505">
    <property type="entry name" value="HMG_box"/>
    <property type="match status" value="1"/>
</dbReference>
<name>A0ABV0QCQ9_9TELE</name>
<dbReference type="InterPro" id="IPR052856">
    <property type="entry name" value="SOX30_TF"/>
</dbReference>
<dbReference type="PANTHER" id="PTHR47279:SF1">
    <property type="entry name" value="TRANSCRIPTION FACTOR SOX-30"/>
    <property type="match status" value="1"/>
</dbReference>
<evidence type="ECO:0000313" key="4">
    <source>
        <dbReference type="EMBL" id="MEQ2193601.1"/>
    </source>
</evidence>
<accession>A0ABV0QCQ9</accession>
<dbReference type="InterPro" id="IPR009071">
    <property type="entry name" value="HMG_box_dom"/>
</dbReference>
<dbReference type="InterPro" id="IPR036910">
    <property type="entry name" value="HMG_box_dom_sf"/>
</dbReference>
<sequence length="247" mass="28415">MLQTGQTGELLTSPPVCPSETSDRPGRDVLNTSLTIPPSEKDFKPIRFVQENGRVKRPMNAFLVWARIHREVVQKSFPGSTSNYISVQLGNEWFKLSEEQKRPYYEVAEKLKKMHRQQFPDYEYHPRRTKYRRQALEEKYGPTSGQQQSSNIPFMVSQTMPSYDPYFLDPVPLGSSFVPYLCCWDPCSPFNPYHPEALYPTGQSQSLSPLFVRSRMETANIDHSQVELIACLPVVGFVQQNHYPAGF</sequence>
<reference evidence="4 5" key="1">
    <citation type="submission" date="2021-06" db="EMBL/GenBank/DDBJ databases">
        <authorList>
            <person name="Palmer J.M."/>
        </authorList>
    </citation>
    <scope>NUCLEOTIDE SEQUENCE [LARGE SCALE GENOMIC DNA]</scope>
    <source>
        <strain evidence="4 5">XC_2019</strain>
        <tissue evidence="4">Muscle</tissue>
    </source>
</reference>
<dbReference type="PROSITE" id="PS50118">
    <property type="entry name" value="HMG_BOX_2"/>
    <property type="match status" value="1"/>
</dbReference>
<evidence type="ECO:0000256" key="1">
    <source>
        <dbReference type="PROSITE-ProRule" id="PRU00267"/>
    </source>
</evidence>
<feature type="domain" description="HMG box" evidence="3">
    <location>
        <begin position="55"/>
        <end position="123"/>
    </location>
</feature>
<keyword evidence="5" id="KW-1185">Reference proteome</keyword>
<feature type="DNA-binding region" description="HMG box" evidence="1">
    <location>
        <begin position="55"/>
        <end position="123"/>
    </location>
</feature>
<comment type="caution">
    <text evidence="4">The sequence shown here is derived from an EMBL/GenBank/DDBJ whole genome shotgun (WGS) entry which is preliminary data.</text>
</comment>
<keyword evidence="1" id="KW-0238">DNA-binding</keyword>
<dbReference type="Proteomes" id="UP001434883">
    <property type="component" value="Unassembled WGS sequence"/>
</dbReference>
<proteinExistence type="predicted"/>
<dbReference type="SMART" id="SM00398">
    <property type="entry name" value="HMG"/>
    <property type="match status" value="1"/>
</dbReference>
<dbReference type="PANTHER" id="PTHR47279">
    <property type="entry name" value="TRANSCRIPTION FACTOR SOX-30"/>
    <property type="match status" value="1"/>
</dbReference>
<dbReference type="Gene3D" id="1.10.30.10">
    <property type="entry name" value="High mobility group box domain"/>
    <property type="match status" value="1"/>
</dbReference>
<evidence type="ECO:0000259" key="3">
    <source>
        <dbReference type="PROSITE" id="PS50118"/>
    </source>
</evidence>
<evidence type="ECO:0000313" key="5">
    <source>
        <dbReference type="Proteomes" id="UP001434883"/>
    </source>
</evidence>
<keyword evidence="1" id="KW-0539">Nucleus</keyword>
<dbReference type="EMBL" id="JAHRIN010008563">
    <property type="protein sequence ID" value="MEQ2193601.1"/>
    <property type="molecule type" value="Genomic_DNA"/>
</dbReference>
<protein>
    <recommendedName>
        <fullName evidence="3">HMG box domain-containing protein</fullName>
    </recommendedName>
</protein>
<feature type="region of interest" description="Disordered" evidence="2">
    <location>
        <begin position="1"/>
        <end position="29"/>
    </location>
</feature>
<feature type="compositionally biased region" description="Polar residues" evidence="2">
    <location>
        <begin position="1"/>
        <end position="10"/>
    </location>
</feature>
<organism evidence="4 5">
    <name type="scientific">Xenoophorus captivus</name>
    <dbReference type="NCBI Taxonomy" id="1517983"/>
    <lineage>
        <taxon>Eukaryota</taxon>
        <taxon>Metazoa</taxon>
        <taxon>Chordata</taxon>
        <taxon>Craniata</taxon>
        <taxon>Vertebrata</taxon>
        <taxon>Euteleostomi</taxon>
        <taxon>Actinopterygii</taxon>
        <taxon>Neopterygii</taxon>
        <taxon>Teleostei</taxon>
        <taxon>Neoteleostei</taxon>
        <taxon>Acanthomorphata</taxon>
        <taxon>Ovalentaria</taxon>
        <taxon>Atherinomorphae</taxon>
        <taxon>Cyprinodontiformes</taxon>
        <taxon>Goodeidae</taxon>
        <taxon>Xenoophorus</taxon>
    </lineage>
</organism>
<gene>
    <name evidence="4" type="ORF">XENOCAPTIV_005542</name>
</gene>
<evidence type="ECO:0000256" key="2">
    <source>
        <dbReference type="SAM" id="MobiDB-lite"/>
    </source>
</evidence>
<dbReference type="SUPFAM" id="SSF47095">
    <property type="entry name" value="HMG-box"/>
    <property type="match status" value="1"/>
</dbReference>